<dbReference type="GO" id="GO:0003729">
    <property type="term" value="F:mRNA binding"/>
    <property type="evidence" value="ECO:0007669"/>
    <property type="project" value="TreeGrafter"/>
</dbReference>
<dbReference type="PROSITE" id="PS50961">
    <property type="entry name" value="HTH_LA"/>
    <property type="match status" value="1"/>
</dbReference>
<dbReference type="EMBL" id="LHPF02000027">
    <property type="protein sequence ID" value="PSC69422.1"/>
    <property type="molecule type" value="Genomic_DNA"/>
</dbReference>
<proteinExistence type="predicted"/>
<feature type="compositionally biased region" description="Low complexity" evidence="5">
    <location>
        <begin position="232"/>
        <end position="247"/>
    </location>
</feature>
<dbReference type="SMART" id="SM00360">
    <property type="entry name" value="RRM"/>
    <property type="match status" value="1"/>
</dbReference>
<feature type="compositionally biased region" description="Basic residues" evidence="5">
    <location>
        <begin position="378"/>
        <end position="397"/>
    </location>
</feature>
<evidence type="ECO:0000313" key="9">
    <source>
        <dbReference type="EMBL" id="PSC69422.1"/>
    </source>
</evidence>
<feature type="domain" description="XRRM" evidence="8">
    <location>
        <begin position="256"/>
        <end position="381"/>
    </location>
</feature>
<dbReference type="Pfam" id="PF05383">
    <property type="entry name" value="La"/>
    <property type="match status" value="1"/>
</dbReference>
<name>A0A2P6V5Q9_9CHLO</name>
<keyword evidence="10" id="KW-1185">Reference proteome</keyword>
<evidence type="ECO:0000256" key="2">
    <source>
        <dbReference type="ARBA" id="ARBA00022884"/>
    </source>
</evidence>
<dbReference type="PRINTS" id="PR00302">
    <property type="entry name" value="LUPUSLA"/>
</dbReference>
<dbReference type="Proteomes" id="UP000239649">
    <property type="component" value="Unassembled WGS sequence"/>
</dbReference>
<feature type="domain" description="RRM" evidence="6">
    <location>
        <begin position="113"/>
        <end position="202"/>
    </location>
</feature>
<dbReference type="InterPro" id="IPR014886">
    <property type="entry name" value="La_xRRM"/>
</dbReference>
<feature type="region of interest" description="Disordered" evidence="5">
    <location>
        <begin position="350"/>
        <end position="397"/>
    </location>
</feature>
<dbReference type="InterPro" id="IPR012677">
    <property type="entry name" value="Nucleotide-bd_a/b_plait_sf"/>
</dbReference>
<dbReference type="CDD" id="cd12291">
    <property type="entry name" value="RRM1_La"/>
    <property type="match status" value="1"/>
</dbReference>
<gene>
    <name evidence="9" type="ORF">C2E20_7060</name>
</gene>
<dbReference type="SUPFAM" id="SSF46785">
    <property type="entry name" value="Winged helix' DNA-binding domain"/>
    <property type="match status" value="1"/>
</dbReference>
<evidence type="ECO:0000256" key="5">
    <source>
        <dbReference type="SAM" id="MobiDB-lite"/>
    </source>
</evidence>
<dbReference type="PROSITE" id="PS50102">
    <property type="entry name" value="RRM"/>
    <property type="match status" value="1"/>
</dbReference>
<feature type="domain" description="HTH La-type RNA-binding" evidence="7">
    <location>
        <begin position="1"/>
        <end position="104"/>
    </location>
</feature>
<dbReference type="SUPFAM" id="SSF54928">
    <property type="entry name" value="RNA-binding domain, RBD"/>
    <property type="match status" value="1"/>
</dbReference>
<sequence>MVLDAQTKDRLLQQIEFYFSDSNLPRDKFLSETVAADPEGYVDVALLCIFSRVRALLKSTVTDAAKVTEQTVADVGEALAASEALTLSEDKKRVRRATALKATDEVAAEIDARSLYASPFPHTASLDALSDFFRQHGGVRCVRMRRHVTSKDFKGSVFVELDSAEEAQRVLGLELMYEGAPLTLEPKLAYIARKEEVRKSRPGAAGAADGKPAAAAAGRKRAAEGEAGEEGGAAAAGEGGEAAAQETAEAEVEVGQYDPGCVLNFDFGEEAQFEEAPTFGLVKDTFGGRDGGVQFVDYNTGDKAGQVRFDTPEQAAGAAAKAEGGKLMVAGYSAAVRVLEGEEEVAYMKRRAQQRAAADKRRAESGGGGRGRGGRGGGRGRGRGGRGGRGFKRGRHN</sequence>
<dbReference type="PANTHER" id="PTHR22792:SF140">
    <property type="entry name" value="ACHILLES, ISOFORM A"/>
    <property type="match status" value="1"/>
</dbReference>
<feature type="compositionally biased region" description="Gly residues" evidence="5">
    <location>
        <begin position="365"/>
        <end position="377"/>
    </location>
</feature>
<dbReference type="Pfam" id="PF08777">
    <property type="entry name" value="RRM_3"/>
    <property type="match status" value="1"/>
</dbReference>
<dbReference type="InterPro" id="IPR002344">
    <property type="entry name" value="Lupus_La"/>
</dbReference>
<evidence type="ECO:0000259" key="8">
    <source>
        <dbReference type="PROSITE" id="PS51939"/>
    </source>
</evidence>
<feature type="compositionally biased region" description="Low complexity" evidence="5">
    <location>
        <begin position="203"/>
        <end position="217"/>
    </location>
</feature>
<dbReference type="AlphaFoldDB" id="A0A2P6V5Q9"/>
<accession>A0A2P6V5Q9</accession>
<dbReference type="InterPro" id="IPR006630">
    <property type="entry name" value="La_HTH"/>
</dbReference>
<evidence type="ECO:0000313" key="10">
    <source>
        <dbReference type="Proteomes" id="UP000239649"/>
    </source>
</evidence>
<keyword evidence="3" id="KW-0539">Nucleus</keyword>
<dbReference type="GO" id="GO:0005634">
    <property type="term" value="C:nucleus"/>
    <property type="evidence" value="ECO:0007669"/>
    <property type="project" value="UniProtKB-SubCell"/>
</dbReference>
<dbReference type="Gene3D" id="1.10.10.10">
    <property type="entry name" value="Winged helix-like DNA-binding domain superfamily/Winged helix DNA-binding domain"/>
    <property type="match status" value="1"/>
</dbReference>
<dbReference type="InterPro" id="IPR036388">
    <property type="entry name" value="WH-like_DNA-bd_sf"/>
</dbReference>
<dbReference type="InterPro" id="IPR045180">
    <property type="entry name" value="La_dom_prot"/>
</dbReference>
<dbReference type="InterPro" id="IPR036390">
    <property type="entry name" value="WH_DNA-bd_sf"/>
</dbReference>
<keyword evidence="2 4" id="KW-0694">RNA-binding</keyword>
<evidence type="ECO:0000256" key="3">
    <source>
        <dbReference type="ARBA" id="ARBA00023242"/>
    </source>
</evidence>
<dbReference type="GO" id="GO:1990904">
    <property type="term" value="C:ribonucleoprotein complex"/>
    <property type="evidence" value="ECO:0007669"/>
    <property type="project" value="UniProtKB-UniRule"/>
</dbReference>
<dbReference type="InterPro" id="IPR035979">
    <property type="entry name" value="RBD_domain_sf"/>
</dbReference>
<evidence type="ECO:0000259" key="6">
    <source>
        <dbReference type="PROSITE" id="PS50102"/>
    </source>
</evidence>
<dbReference type="PROSITE" id="PS51939">
    <property type="entry name" value="XRRM"/>
    <property type="match status" value="1"/>
</dbReference>
<evidence type="ECO:0000259" key="7">
    <source>
        <dbReference type="PROSITE" id="PS50961"/>
    </source>
</evidence>
<evidence type="ECO:0000256" key="1">
    <source>
        <dbReference type="ARBA" id="ARBA00004123"/>
    </source>
</evidence>
<comment type="subcellular location">
    <subcellularLocation>
        <location evidence="1">Nucleus</location>
    </subcellularLocation>
</comment>
<dbReference type="Gene3D" id="3.30.70.330">
    <property type="match status" value="2"/>
</dbReference>
<reference evidence="9 10" key="1">
    <citation type="journal article" date="2018" name="Plant J.">
        <title>Genome sequences of Chlorella sorokiniana UTEX 1602 and Micractinium conductrix SAG 241.80: implications to maltose excretion by a green alga.</title>
        <authorList>
            <person name="Arriola M.B."/>
            <person name="Velmurugan N."/>
            <person name="Zhang Y."/>
            <person name="Plunkett M.H."/>
            <person name="Hondzo H."/>
            <person name="Barney B.M."/>
        </authorList>
    </citation>
    <scope>NUCLEOTIDE SEQUENCE [LARGE SCALE GENOMIC DNA]</scope>
    <source>
        <strain evidence="9 10">SAG 241.80</strain>
    </source>
</reference>
<dbReference type="Pfam" id="PF00076">
    <property type="entry name" value="RRM_1"/>
    <property type="match status" value="1"/>
</dbReference>
<dbReference type="SMART" id="SM00715">
    <property type="entry name" value="LA"/>
    <property type="match status" value="1"/>
</dbReference>
<comment type="caution">
    <text evidence="9">The sequence shown here is derived from an EMBL/GenBank/DDBJ whole genome shotgun (WGS) entry which is preliminary data.</text>
</comment>
<evidence type="ECO:0000256" key="4">
    <source>
        <dbReference type="PROSITE-ProRule" id="PRU00332"/>
    </source>
</evidence>
<dbReference type="STRING" id="554055.A0A2P6V5Q9"/>
<dbReference type="OrthoDB" id="439993at2759"/>
<organism evidence="9 10">
    <name type="scientific">Micractinium conductrix</name>
    <dbReference type="NCBI Taxonomy" id="554055"/>
    <lineage>
        <taxon>Eukaryota</taxon>
        <taxon>Viridiplantae</taxon>
        <taxon>Chlorophyta</taxon>
        <taxon>core chlorophytes</taxon>
        <taxon>Trebouxiophyceae</taxon>
        <taxon>Chlorellales</taxon>
        <taxon>Chlorellaceae</taxon>
        <taxon>Chlorella clade</taxon>
        <taxon>Micractinium</taxon>
    </lineage>
</organism>
<feature type="region of interest" description="Disordered" evidence="5">
    <location>
        <begin position="201"/>
        <end position="251"/>
    </location>
</feature>
<protein>
    <submittedName>
        <fullName evidence="9">La 1</fullName>
    </submittedName>
</protein>
<dbReference type="InterPro" id="IPR000504">
    <property type="entry name" value="RRM_dom"/>
</dbReference>
<dbReference type="PANTHER" id="PTHR22792">
    <property type="entry name" value="LUPUS LA PROTEIN-RELATED"/>
    <property type="match status" value="1"/>
</dbReference>
<dbReference type="GO" id="GO:0006396">
    <property type="term" value="P:RNA processing"/>
    <property type="evidence" value="ECO:0007669"/>
    <property type="project" value="InterPro"/>
</dbReference>